<dbReference type="Proteomes" id="UP001433268">
    <property type="component" value="Unassembled WGS sequence"/>
</dbReference>
<feature type="compositionally biased region" description="Basic and acidic residues" evidence="1">
    <location>
        <begin position="41"/>
        <end position="53"/>
    </location>
</feature>
<feature type="compositionally biased region" description="Basic and acidic residues" evidence="1">
    <location>
        <begin position="177"/>
        <end position="194"/>
    </location>
</feature>
<feature type="compositionally biased region" description="Basic and acidic residues" evidence="1">
    <location>
        <begin position="204"/>
        <end position="224"/>
    </location>
</feature>
<comment type="caution">
    <text evidence="2">The sequence shown here is derived from an EMBL/GenBank/DDBJ whole genome shotgun (WGS) entry which is preliminary data.</text>
</comment>
<dbReference type="RefSeq" id="XP_066666173.1">
    <property type="nucleotide sequence ID" value="XM_066814211.1"/>
</dbReference>
<dbReference type="GeneID" id="92047271"/>
<keyword evidence="3" id="KW-1185">Reference proteome</keyword>
<feature type="compositionally biased region" description="Basic and acidic residues" evidence="1">
    <location>
        <begin position="236"/>
        <end position="245"/>
    </location>
</feature>
<protein>
    <recommendedName>
        <fullName evidence="4">Abscission/NoCut checkpoint regulator</fullName>
    </recommendedName>
</protein>
<accession>A0ABR1VVG8</accession>
<evidence type="ECO:0008006" key="4">
    <source>
        <dbReference type="Google" id="ProtNLM"/>
    </source>
</evidence>
<feature type="region of interest" description="Disordered" evidence="1">
    <location>
        <begin position="166"/>
        <end position="256"/>
    </location>
</feature>
<dbReference type="PANTHER" id="PTHR46603:SF1">
    <property type="entry name" value="ABSCISSION_NOCUT CHECKPOINT REGULATOR"/>
    <property type="match status" value="1"/>
</dbReference>
<evidence type="ECO:0000313" key="3">
    <source>
        <dbReference type="Proteomes" id="UP001433268"/>
    </source>
</evidence>
<evidence type="ECO:0000256" key="1">
    <source>
        <dbReference type="SAM" id="MobiDB-lite"/>
    </source>
</evidence>
<dbReference type="SUPFAM" id="SSF57845">
    <property type="entry name" value="B-box zinc-binding domain"/>
    <property type="match status" value="1"/>
</dbReference>
<dbReference type="PANTHER" id="PTHR46603">
    <property type="entry name" value="ABSCISSION/NOCUT CHECKPOINT REGULATOR"/>
    <property type="match status" value="1"/>
</dbReference>
<feature type="compositionally biased region" description="Polar residues" evidence="1">
    <location>
        <begin position="57"/>
        <end position="68"/>
    </location>
</feature>
<dbReference type="Pfam" id="PF22586">
    <property type="entry name" value="ANCHR-like_BBOX"/>
    <property type="match status" value="1"/>
</dbReference>
<name>A0ABR1VVG8_9PEZI</name>
<organism evidence="2 3">
    <name type="scientific">Apiospora hydei</name>
    <dbReference type="NCBI Taxonomy" id="1337664"/>
    <lineage>
        <taxon>Eukaryota</taxon>
        <taxon>Fungi</taxon>
        <taxon>Dikarya</taxon>
        <taxon>Ascomycota</taxon>
        <taxon>Pezizomycotina</taxon>
        <taxon>Sordariomycetes</taxon>
        <taxon>Xylariomycetidae</taxon>
        <taxon>Amphisphaeriales</taxon>
        <taxon>Apiosporaceae</taxon>
        <taxon>Apiospora</taxon>
    </lineage>
</organism>
<feature type="compositionally biased region" description="Polar residues" evidence="1">
    <location>
        <begin position="19"/>
        <end position="40"/>
    </location>
</feature>
<reference evidence="2 3" key="1">
    <citation type="submission" date="2023-01" db="EMBL/GenBank/DDBJ databases">
        <title>Analysis of 21 Apiospora genomes using comparative genomics revels a genus with tremendous synthesis potential of carbohydrate active enzymes and secondary metabolites.</title>
        <authorList>
            <person name="Sorensen T."/>
        </authorList>
    </citation>
    <scope>NUCLEOTIDE SEQUENCE [LARGE SCALE GENOMIC DNA]</scope>
    <source>
        <strain evidence="2 3">CBS 114990</strain>
    </source>
</reference>
<feature type="region of interest" description="Disordered" evidence="1">
    <location>
        <begin position="19"/>
        <end position="139"/>
    </location>
</feature>
<sequence>MADPGSSDKSLLNRLNALKPTTVSLDKSATPITATLSDDQPPSKEDALSERLKSLRGQVTSQSAQHPGNTGPGAEIPVTAPHLPSSSSSSSSGLSGAQPQPDNANLSTDIGRPAQNSAAASQGATQGTQDVETLLDTDDQTLEELLADLGSDEQWLEDMATEYANDEHQRISAMLDELGKPRAEGSRSTDSQHETDDDESDAEPMAREADHVLARAQDEVDWEKVNTPNAGCAPVRKAESKKEPALDATAPGGLNPDPFDLPTVPTNLQDPPDVPEIPHGDDFEAEIASRMAALKGLGGKDSSLPSVPSASIDDLGLPGVPTFAPEDRPVKGVYKRYGYTDEDQKSWCVVCLEDGAIRCIDCDDDIYCARCWKEMHVGLQAHYEDRGHRWEKYVKS</sequence>
<dbReference type="InterPro" id="IPR044553">
    <property type="entry name" value="Bbox1_ANCHR"/>
</dbReference>
<gene>
    <name evidence="2" type="ORF">PG997_009896</name>
</gene>
<proteinExistence type="predicted"/>
<feature type="compositionally biased region" description="Low complexity" evidence="1">
    <location>
        <begin position="114"/>
        <end position="132"/>
    </location>
</feature>
<dbReference type="CDD" id="cd19817">
    <property type="entry name" value="Bbox1_ANCHR-like"/>
    <property type="match status" value="1"/>
</dbReference>
<dbReference type="EMBL" id="JAQQWN010000007">
    <property type="protein sequence ID" value="KAK8075233.1"/>
    <property type="molecule type" value="Genomic_DNA"/>
</dbReference>
<evidence type="ECO:0000313" key="2">
    <source>
        <dbReference type="EMBL" id="KAK8075233.1"/>
    </source>
</evidence>
<feature type="compositionally biased region" description="Polar residues" evidence="1">
    <location>
        <begin position="93"/>
        <end position="108"/>
    </location>
</feature>